<feature type="region of interest" description="Disordered" evidence="1">
    <location>
        <begin position="1270"/>
        <end position="1296"/>
    </location>
</feature>
<feature type="compositionally biased region" description="Basic and acidic residues" evidence="1">
    <location>
        <begin position="1122"/>
        <end position="1134"/>
    </location>
</feature>
<feature type="compositionally biased region" description="Low complexity" evidence="1">
    <location>
        <begin position="1059"/>
        <end position="1069"/>
    </location>
</feature>
<comment type="caution">
    <text evidence="2">The sequence shown here is derived from an EMBL/GenBank/DDBJ whole genome shotgun (WGS) entry which is preliminary data.</text>
</comment>
<dbReference type="InterPro" id="IPR032466">
    <property type="entry name" value="Metal_Hydrolase"/>
</dbReference>
<protein>
    <recommendedName>
        <fullName evidence="4">Amidohydrolase-related domain-containing protein</fullName>
    </recommendedName>
</protein>
<feature type="compositionally biased region" description="Basic and acidic residues" evidence="1">
    <location>
        <begin position="1143"/>
        <end position="1160"/>
    </location>
</feature>
<feature type="compositionally biased region" description="Polar residues" evidence="1">
    <location>
        <begin position="980"/>
        <end position="1016"/>
    </location>
</feature>
<feature type="compositionally biased region" description="Basic and acidic residues" evidence="1">
    <location>
        <begin position="1332"/>
        <end position="1348"/>
    </location>
</feature>
<organism evidence="2 3">
    <name type="scientific">Leucocoprinus leucothites</name>
    <dbReference type="NCBI Taxonomy" id="201217"/>
    <lineage>
        <taxon>Eukaryota</taxon>
        <taxon>Fungi</taxon>
        <taxon>Dikarya</taxon>
        <taxon>Basidiomycota</taxon>
        <taxon>Agaricomycotina</taxon>
        <taxon>Agaricomycetes</taxon>
        <taxon>Agaricomycetidae</taxon>
        <taxon>Agaricales</taxon>
        <taxon>Agaricineae</taxon>
        <taxon>Agaricaceae</taxon>
        <taxon>Leucocoprinus</taxon>
    </lineage>
</organism>
<dbReference type="GO" id="GO:0006145">
    <property type="term" value="P:purine nucleobase catabolic process"/>
    <property type="evidence" value="ECO:0007669"/>
    <property type="project" value="TreeGrafter"/>
</dbReference>
<name>A0A8H5D6U7_9AGAR</name>
<feature type="compositionally biased region" description="Pro residues" evidence="1">
    <location>
        <begin position="1105"/>
        <end position="1121"/>
    </location>
</feature>
<dbReference type="Gene3D" id="3.20.20.140">
    <property type="entry name" value="Metal-dependent hydrolases"/>
    <property type="match status" value="2"/>
</dbReference>
<dbReference type="SUPFAM" id="SSF51338">
    <property type="entry name" value="Composite domain of metallo-dependent hydrolases"/>
    <property type="match status" value="1"/>
</dbReference>
<dbReference type="EMBL" id="JAACJO010000008">
    <property type="protein sequence ID" value="KAF5354651.1"/>
    <property type="molecule type" value="Genomic_DNA"/>
</dbReference>
<feature type="region of interest" description="Disordered" evidence="1">
    <location>
        <begin position="974"/>
        <end position="1073"/>
    </location>
</feature>
<feature type="compositionally biased region" description="Low complexity" evidence="1">
    <location>
        <begin position="1017"/>
        <end position="1036"/>
    </location>
</feature>
<dbReference type="PANTHER" id="PTHR43668:SF5">
    <property type="entry name" value="AMIDOHYDROLASE 3 DOMAIN-CONTAINING PROTEIN"/>
    <property type="match status" value="1"/>
</dbReference>
<gene>
    <name evidence="2" type="ORF">D9756_005354</name>
</gene>
<evidence type="ECO:0000313" key="3">
    <source>
        <dbReference type="Proteomes" id="UP000559027"/>
    </source>
</evidence>
<evidence type="ECO:0000256" key="1">
    <source>
        <dbReference type="SAM" id="MobiDB-lite"/>
    </source>
</evidence>
<dbReference type="OrthoDB" id="10258955at2759"/>
<dbReference type="GO" id="GO:0005737">
    <property type="term" value="C:cytoplasm"/>
    <property type="evidence" value="ECO:0007669"/>
    <property type="project" value="TreeGrafter"/>
</dbReference>
<reference evidence="2 3" key="1">
    <citation type="journal article" date="2020" name="ISME J.">
        <title>Uncovering the hidden diversity of litter-decomposition mechanisms in mushroom-forming fungi.</title>
        <authorList>
            <person name="Floudas D."/>
            <person name="Bentzer J."/>
            <person name="Ahren D."/>
            <person name="Johansson T."/>
            <person name="Persson P."/>
            <person name="Tunlid A."/>
        </authorList>
    </citation>
    <scope>NUCLEOTIDE SEQUENCE [LARGE SCALE GENOMIC DNA]</scope>
    <source>
        <strain evidence="2 3">CBS 146.42</strain>
    </source>
</reference>
<evidence type="ECO:0000313" key="2">
    <source>
        <dbReference type="EMBL" id="KAF5354651.1"/>
    </source>
</evidence>
<keyword evidence="3" id="KW-1185">Reference proteome</keyword>
<feature type="compositionally biased region" description="Polar residues" evidence="1">
    <location>
        <begin position="1042"/>
        <end position="1054"/>
    </location>
</feature>
<dbReference type="InterPro" id="IPR011059">
    <property type="entry name" value="Metal-dep_hydrolase_composite"/>
</dbReference>
<sequence length="1802" mass="196888">MRVRDHVRYFLSRTSMYPKRLLWGLALLVCLYPFFYHRLSPSLFSRKAYSQAPPHIQAVINRCLSLQMEPGPSPDFWQRSRSDRYEPGTRPVLIKRGRIWTGRDNGTQVIYGDILMEKGIIKSIGRLGWMNLNTYGGDLQVIDAKGSWITPGLVDVHSHIGDFPLPGLEGSMDGDSMHGIVQPWLRSLDALNTHDETYPLVLAGGVTTSLVLPGSVDAIGGQAFVIKLRETSEKSPSSMLVEPPHQINDTYPDPSLPFRWRYMKNAYGHHVGLPRSVSLSFSPIGTDAHIHNRYAKARKIKEEQDRFCSNVINGDWELASSHFPEELKWEALVDVLRGRVKVNTHCYEAVDLDDFVRLTNEFKFPVAAFHHASEAYLVPDVLKRAYGKTPAIALFATCARYKREAYRSSEFAPKILARNGITVIMKSDHPAAVDSRHLIYEAQQAFFYGLPYNLAIASVTSSAAETLGLGHRVGYIREDIVIWDSHPLALGATPTQVFVDGVPQLPGFIKIEKPDNFQRTPRVPNFDKEAEEAVKYEGLPPLEPIRQVQGTMVFTNVKSVYRPGEYRVQRDQAVQEDVGNGVVVVQNGTIICTGGQEAQCFTDSLLADPDVKIVNLEGGSISPGLVSYGSPLGLEEIMLEPSTTDGLVPDSLLRPIPKILGGDFLLLHAEDGLQFGTRGALMKGALISFYSLAYRYGVTTAVTAPAHRAFAGGLGVAFSLGALNKMEKNAVIQDVTGLHVSIGHFTRPSVSSQIATLRRLLLGPPTGAIGAHFHRVKQGHMPLVVEAHNADIIATLLVLKAEFEVKTRSRLRMTITGATEAHLLAREIAEADVGVILTPAKPLPLTWEKRRILPGPPITKETALSILLQHGVTVGIGSELVWSTRNLPFELAWAAIEAGGKISKEQAFEIGSVNIEKLLGVDRNPVRMDLVVTKRGDLLSFGSEVVAIISPESGLAQKTSQSASDAKVKQITDFFPRKPTLSQGSSSSATRTKNAKQGATKENTTPHVCNPNSKTQIGSDASIYSGASSASRRAVSPIPTKAVSQITSPMQPSTKRSRSQSIAASQSAKQAKRTKNILCESTLVEDAMDVDENSVVYVPTVPALAAPPDPSPFSQVPPPSSDPRKAISPDRDSEISLVPSSVSDEKELDSSLHVERKDPDAVKEAVDYWRQEALPLSPRNSSNSPVELRTQPHSEAISSVDADWSVSSDSASNVTPSRCNATATANMSIPTPPSTDGLEDTLCMSPVKVLDPDSKAEQIIAEIRARALAQARSQEPSSPLSDIASIDSSDEEEDEYDSLAILGLNESRRAGSPVKATGPVQPVRYNLRHAAPKVETKPKSLFPIRRDAPPSPARRKPNTANPLDALLKEKRAADAKGSMASTDREARLRELANMNLNDFDKDGDLTIDGFNDSVFGADDENPFLDDNQKREVKDILKGDKVIEDEEEHLRQQGSVGVALWGVSESDSMDDLDQALPLLEYQGSDPTLRTFVETVAHGDHNLTRLLMQSGILEMADYSGGGGSVIEHLIKMVETPVLLFDNILSTLCALGIEASILDKLAWVGHKSQRRGASDPVRSEMIQRLVICTTDVAISGRLQRREIPDIVAVLLLIGNEPSVSQELRLQVSRTIHLVCQSLGQENTIETDINKVHAVSLIASGAGRTARIARVVAHAMLTDKSALLPVRPRPVSCHSSAPVLMKYGQSQYSALPPISELLDMLNVSSPDAPRPSGKFEYHEATDYVDMACWTALLAIAVTDIASYMELDESTKQLAGSLSQTPSKEEESVFETLHQKLKRIHDRIRKT</sequence>
<dbReference type="PANTHER" id="PTHR43668">
    <property type="entry name" value="ALLANTOINASE"/>
    <property type="match status" value="1"/>
</dbReference>
<dbReference type="SUPFAM" id="SSF51556">
    <property type="entry name" value="Metallo-dependent hydrolases"/>
    <property type="match status" value="2"/>
</dbReference>
<dbReference type="Proteomes" id="UP000559027">
    <property type="component" value="Unassembled WGS sequence"/>
</dbReference>
<proteinExistence type="predicted"/>
<dbReference type="InterPro" id="IPR050138">
    <property type="entry name" value="DHOase/Allantoinase_Hydrolase"/>
</dbReference>
<evidence type="ECO:0008006" key="4">
    <source>
        <dbReference type="Google" id="ProtNLM"/>
    </source>
</evidence>
<dbReference type="GO" id="GO:0004038">
    <property type="term" value="F:allantoinase activity"/>
    <property type="evidence" value="ECO:0007669"/>
    <property type="project" value="TreeGrafter"/>
</dbReference>
<feature type="compositionally biased region" description="Low complexity" evidence="1">
    <location>
        <begin position="1270"/>
        <end position="1287"/>
    </location>
</feature>
<feature type="region of interest" description="Disordered" evidence="1">
    <location>
        <begin position="1327"/>
        <end position="1364"/>
    </location>
</feature>
<feature type="region of interest" description="Disordered" evidence="1">
    <location>
        <begin position="1105"/>
        <end position="1160"/>
    </location>
</feature>
<accession>A0A8H5D6U7</accession>